<evidence type="ECO:0000313" key="4">
    <source>
        <dbReference type="Proteomes" id="UP001595478"/>
    </source>
</evidence>
<keyword evidence="1" id="KW-0812">Transmembrane</keyword>
<evidence type="ECO:0000256" key="1">
    <source>
        <dbReference type="SAM" id="Phobius"/>
    </source>
</evidence>
<organism evidence="3 4">
    <name type="scientific">Agaribacter flavus</name>
    <dbReference type="NCBI Taxonomy" id="1902781"/>
    <lineage>
        <taxon>Bacteria</taxon>
        <taxon>Pseudomonadati</taxon>
        <taxon>Pseudomonadota</taxon>
        <taxon>Gammaproteobacteria</taxon>
        <taxon>Alteromonadales</taxon>
        <taxon>Alteromonadaceae</taxon>
        <taxon>Agaribacter</taxon>
    </lineage>
</organism>
<proteinExistence type="predicted"/>
<reference evidence="4" key="1">
    <citation type="journal article" date="2019" name="Int. J. Syst. Evol. Microbiol.">
        <title>The Global Catalogue of Microorganisms (GCM) 10K type strain sequencing project: providing services to taxonomists for standard genome sequencing and annotation.</title>
        <authorList>
            <consortium name="The Broad Institute Genomics Platform"/>
            <consortium name="The Broad Institute Genome Sequencing Center for Infectious Disease"/>
            <person name="Wu L."/>
            <person name="Ma J."/>
        </authorList>
    </citation>
    <scope>NUCLEOTIDE SEQUENCE [LARGE SCALE GENOMIC DNA]</scope>
    <source>
        <strain evidence="4">KCTC 52473</strain>
    </source>
</reference>
<dbReference type="EMBL" id="JBHRSW010000007">
    <property type="protein sequence ID" value="MFC3121258.1"/>
    <property type="molecule type" value="Genomic_DNA"/>
</dbReference>
<feature type="transmembrane region" description="Helical" evidence="1">
    <location>
        <begin position="35"/>
        <end position="63"/>
    </location>
</feature>
<comment type="caution">
    <text evidence="3">The sequence shown here is derived from an EMBL/GenBank/DDBJ whole genome shotgun (WGS) entry which is preliminary data.</text>
</comment>
<keyword evidence="4" id="KW-1185">Reference proteome</keyword>
<protein>
    <submittedName>
        <fullName evidence="3">PspC domain-containing protein</fullName>
    </submittedName>
</protein>
<evidence type="ECO:0000259" key="2">
    <source>
        <dbReference type="Pfam" id="PF04024"/>
    </source>
</evidence>
<accession>A0ABV7FNB8</accession>
<dbReference type="InterPro" id="IPR007168">
    <property type="entry name" value="Phageshock_PspC_N"/>
</dbReference>
<keyword evidence="1" id="KW-1133">Transmembrane helix</keyword>
<gene>
    <name evidence="3" type="ORF">ACFOHL_06465</name>
</gene>
<sequence length="67" mass="7553">MNKVINNNKFYRDPHNAKVAGVCAGLAKEIQVNPWWVRAGAVATFLFVPFAVGLAYVLAILLLRYRY</sequence>
<feature type="domain" description="Phage shock protein PspC N-terminal" evidence="2">
    <location>
        <begin position="9"/>
        <end position="63"/>
    </location>
</feature>
<dbReference type="Pfam" id="PF04024">
    <property type="entry name" value="PspC"/>
    <property type="match status" value="1"/>
</dbReference>
<name>A0ABV7FNB8_9ALTE</name>
<evidence type="ECO:0000313" key="3">
    <source>
        <dbReference type="EMBL" id="MFC3121258.1"/>
    </source>
</evidence>
<dbReference type="Proteomes" id="UP001595478">
    <property type="component" value="Unassembled WGS sequence"/>
</dbReference>
<dbReference type="RefSeq" id="WP_376919392.1">
    <property type="nucleotide sequence ID" value="NZ_JBHRSW010000007.1"/>
</dbReference>
<keyword evidence="1" id="KW-0472">Membrane</keyword>